<dbReference type="InterPro" id="IPR003165">
    <property type="entry name" value="Piwi"/>
</dbReference>
<dbReference type="InterPro" id="IPR012337">
    <property type="entry name" value="RNaseH-like_sf"/>
</dbReference>
<dbReference type="SUPFAM" id="SSF53098">
    <property type="entry name" value="Ribonuclease H-like"/>
    <property type="match status" value="1"/>
</dbReference>
<reference evidence="3" key="1">
    <citation type="submission" date="2023-05" db="EMBL/GenBank/DDBJ databases">
        <title>Genome and transcriptome analyses reveal genes involved in the formation of fine ridges on petal epidermal cells in Hibiscus trionum.</title>
        <authorList>
            <person name="Koshimizu S."/>
            <person name="Masuda S."/>
            <person name="Ishii T."/>
            <person name="Shirasu K."/>
            <person name="Hoshino A."/>
            <person name="Arita M."/>
        </authorList>
    </citation>
    <scope>NUCLEOTIDE SEQUENCE</scope>
    <source>
        <strain evidence="3">Hamamatsu line</strain>
    </source>
</reference>
<evidence type="ECO:0000256" key="1">
    <source>
        <dbReference type="SAM" id="SignalP"/>
    </source>
</evidence>
<feature type="domain" description="Piwi" evidence="2">
    <location>
        <begin position="85"/>
        <end position="125"/>
    </location>
</feature>
<dbReference type="Gene3D" id="3.30.420.10">
    <property type="entry name" value="Ribonuclease H-like superfamily/Ribonuclease H"/>
    <property type="match status" value="2"/>
</dbReference>
<proteinExistence type="predicted"/>
<dbReference type="Pfam" id="PF02171">
    <property type="entry name" value="Piwi"/>
    <property type="match status" value="1"/>
</dbReference>
<evidence type="ECO:0000259" key="2">
    <source>
        <dbReference type="PROSITE" id="PS50822"/>
    </source>
</evidence>
<name>A0A9W7IU75_HIBTR</name>
<dbReference type="GO" id="GO:0003676">
    <property type="term" value="F:nucleic acid binding"/>
    <property type="evidence" value="ECO:0007669"/>
    <property type="project" value="InterPro"/>
</dbReference>
<dbReference type="AlphaFoldDB" id="A0A9W7IU75"/>
<feature type="signal peptide" evidence="1">
    <location>
        <begin position="1"/>
        <end position="21"/>
    </location>
</feature>
<dbReference type="OrthoDB" id="1860322at2759"/>
<accession>A0A9W7IU75</accession>
<dbReference type="Proteomes" id="UP001165190">
    <property type="component" value="Unassembled WGS sequence"/>
</dbReference>
<dbReference type="PROSITE" id="PS50822">
    <property type="entry name" value="PIWI"/>
    <property type="match status" value="1"/>
</dbReference>
<sequence>MALCVNLLTLCCFWLLFSSSSQNCKTTADFQKGIVYGGMIRELLMTFRKSTNRILERIIFTNGVSEGQFSQVLLNEMDAIRKETSMPTHYHVLYDKNMFNADVLQMLTNSLCYIYARCTKSVSIG</sequence>
<dbReference type="InterPro" id="IPR036397">
    <property type="entry name" value="RNaseH_sf"/>
</dbReference>
<keyword evidence="4" id="KW-1185">Reference proteome</keyword>
<evidence type="ECO:0000313" key="3">
    <source>
        <dbReference type="EMBL" id="GMJ01681.1"/>
    </source>
</evidence>
<dbReference type="EMBL" id="BSYR01000035">
    <property type="protein sequence ID" value="GMJ01681.1"/>
    <property type="molecule type" value="Genomic_DNA"/>
</dbReference>
<dbReference type="PANTHER" id="PTHR22891">
    <property type="entry name" value="EUKARYOTIC TRANSLATION INITIATION FACTOR 2C"/>
    <property type="match status" value="1"/>
</dbReference>
<comment type="caution">
    <text evidence="3">The sequence shown here is derived from an EMBL/GenBank/DDBJ whole genome shotgun (WGS) entry which is preliminary data.</text>
</comment>
<feature type="chain" id="PRO_5040975889" description="Piwi domain-containing protein" evidence="1">
    <location>
        <begin position="22"/>
        <end position="125"/>
    </location>
</feature>
<keyword evidence="1" id="KW-0732">Signal</keyword>
<gene>
    <name evidence="3" type="ORF">HRI_003837300</name>
</gene>
<organism evidence="3 4">
    <name type="scientific">Hibiscus trionum</name>
    <name type="common">Flower of an hour</name>
    <dbReference type="NCBI Taxonomy" id="183268"/>
    <lineage>
        <taxon>Eukaryota</taxon>
        <taxon>Viridiplantae</taxon>
        <taxon>Streptophyta</taxon>
        <taxon>Embryophyta</taxon>
        <taxon>Tracheophyta</taxon>
        <taxon>Spermatophyta</taxon>
        <taxon>Magnoliopsida</taxon>
        <taxon>eudicotyledons</taxon>
        <taxon>Gunneridae</taxon>
        <taxon>Pentapetalae</taxon>
        <taxon>rosids</taxon>
        <taxon>malvids</taxon>
        <taxon>Malvales</taxon>
        <taxon>Malvaceae</taxon>
        <taxon>Malvoideae</taxon>
        <taxon>Hibiscus</taxon>
    </lineage>
</organism>
<protein>
    <recommendedName>
        <fullName evidence="2">Piwi domain-containing protein</fullName>
    </recommendedName>
</protein>
<evidence type="ECO:0000313" key="4">
    <source>
        <dbReference type="Proteomes" id="UP001165190"/>
    </source>
</evidence>